<dbReference type="OMA" id="IFYHFID"/>
<dbReference type="EMBL" id="JSAM01000026">
    <property type="protein sequence ID" value="KIA78352.1"/>
    <property type="molecule type" value="Genomic_DNA"/>
</dbReference>
<organism evidence="1 2">
    <name type="scientific">Parachlamydia acanthamoebae</name>
    <dbReference type="NCBI Taxonomy" id="83552"/>
    <lineage>
        <taxon>Bacteria</taxon>
        <taxon>Pseudomonadati</taxon>
        <taxon>Chlamydiota</taxon>
        <taxon>Chlamydiia</taxon>
        <taxon>Parachlamydiales</taxon>
        <taxon>Parachlamydiaceae</taxon>
        <taxon>Parachlamydia</taxon>
    </lineage>
</organism>
<evidence type="ECO:0000313" key="2">
    <source>
        <dbReference type="Proteomes" id="UP000031307"/>
    </source>
</evidence>
<name>A0A0C1EB37_9BACT</name>
<protein>
    <submittedName>
        <fullName evidence="1">Uncharacterized protein</fullName>
    </submittedName>
</protein>
<reference evidence="1 2" key="1">
    <citation type="journal article" date="2014" name="Mol. Biol. Evol.">
        <title>Massive expansion of Ubiquitination-related gene families within the Chlamydiae.</title>
        <authorList>
            <person name="Domman D."/>
            <person name="Collingro A."/>
            <person name="Lagkouvardos I."/>
            <person name="Gehre L."/>
            <person name="Weinmaier T."/>
            <person name="Rattei T."/>
            <person name="Subtil A."/>
            <person name="Horn M."/>
        </authorList>
    </citation>
    <scope>NUCLEOTIDE SEQUENCE [LARGE SCALE GENOMIC DNA]</scope>
    <source>
        <strain evidence="1 2">OEW1</strain>
    </source>
</reference>
<dbReference type="Proteomes" id="UP000031307">
    <property type="component" value="Unassembled WGS sequence"/>
</dbReference>
<dbReference type="Pfam" id="PF19027">
    <property type="entry name" value="DUF5752"/>
    <property type="match status" value="1"/>
</dbReference>
<evidence type="ECO:0000313" key="1">
    <source>
        <dbReference type="EMBL" id="KIA78352.1"/>
    </source>
</evidence>
<dbReference type="RefSeq" id="WP_006340402.1">
    <property type="nucleotide sequence ID" value="NZ_BAWW01000007.1"/>
</dbReference>
<gene>
    <name evidence="1" type="ORF">DB43_EF00340</name>
</gene>
<proteinExistence type="predicted"/>
<comment type="caution">
    <text evidence="1">The sequence shown here is derived from an EMBL/GenBank/DDBJ whole genome shotgun (WGS) entry which is preliminary data.</text>
</comment>
<sequence>MNFNNPFFIKNCAIATIATGDKANSLSELRDKLLTISHDSIYYHFWSRRLFSQFTHPEYPNDFSLWSHLSLHDEYLAERLSILDPTDYENLEDLRADLIDIIEQRLEEIPPVAWVQRGDPFHFIRSSLIVFETPYRIDTPFDLPQMIQNLSPNNIFYHFIDARSRTESRSDDFSTWLRQFGDDFLPLIEKIEAIDPYFLSLSDLNNELLSAVQEYFKTHQQGDKK</sequence>
<dbReference type="PATRIC" id="fig|83552.4.peg.473"/>
<accession>A0A0C1EB37</accession>
<dbReference type="AlphaFoldDB" id="A0A0C1EB37"/>
<dbReference type="InterPro" id="IPR044036">
    <property type="entry name" value="DUF5752"/>
</dbReference>